<dbReference type="PANTHER" id="PTHR46184:SF5">
    <property type="entry name" value="UNCONVENTIONAL MYOSIN-IXA-LIKE"/>
    <property type="match status" value="1"/>
</dbReference>
<dbReference type="KEGG" id="tad:TRIADDRAFT_59665"/>
<dbReference type="RefSeq" id="XP_002115701.1">
    <property type="nucleotide sequence ID" value="XM_002115665.1"/>
</dbReference>
<dbReference type="GeneID" id="6757054"/>
<comment type="subcellular location">
    <subcellularLocation>
        <location evidence="1">Cytoplasm</location>
    </subcellularLocation>
</comment>
<protein>
    <recommendedName>
        <fullName evidence="3">Rho-GAP domain-containing protein</fullName>
    </recommendedName>
</protein>
<evidence type="ECO:0000313" key="5">
    <source>
        <dbReference type="Proteomes" id="UP000009022"/>
    </source>
</evidence>
<dbReference type="STRING" id="10228.B3S639"/>
<keyword evidence="5" id="KW-1185">Reference proteome</keyword>
<dbReference type="OrthoDB" id="10055605at2759"/>
<accession>B3S639</accession>
<dbReference type="AlphaFoldDB" id="B3S639"/>
<dbReference type="SUPFAM" id="SSF48350">
    <property type="entry name" value="GTPase activation domain, GAP"/>
    <property type="match status" value="1"/>
</dbReference>
<name>B3S639_TRIAD</name>
<dbReference type="GO" id="GO:0035556">
    <property type="term" value="P:intracellular signal transduction"/>
    <property type="evidence" value="ECO:0007669"/>
    <property type="project" value="InterPro"/>
</dbReference>
<keyword evidence="2" id="KW-0963">Cytoplasm</keyword>
<dbReference type="InterPro" id="IPR008936">
    <property type="entry name" value="Rho_GTPase_activation_prot"/>
</dbReference>
<dbReference type="GO" id="GO:0005737">
    <property type="term" value="C:cytoplasm"/>
    <property type="evidence" value="ECO:0007669"/>
    <property type="project" value="UniProtKB-SubCell"/>
</dbReference>
<dbReference type="InterPro" id="IPR000198">
    <property type="entry name" value="RhoGAP_dom"/>
</dbReference>
<evidence type="ECO:0000259" key="3">
    <source>
        <dbReference type="PROSITE" id="PS50238"/>
    </source>
</evidence>
<dbReference type="EMBL" id="DS985252">
    <property type="protein sequence ID" value="EDV21553.1"/>
    <property type="molecule type" value="Genomic_DNA"/>
</dbReference>
<evidence type="ECO:0000313" key="4">
    <source>
        <dbReference type="EMBL" id="EDV21553.1"/>
    </source>
</evidence>
<reference evidence="4 5" key="1">
    <citation type="journal article" date="2008" name="Nature">
        <title>The Trichoplax genome and the nature of placozoans.</title>
        <authorList>
            <person name="Srivastava M."/>
            <person name="Begovic E."/>
            <person name="Chapman J."/>
            <person name="Putnam N.H."/>
            <person name="Hellsten U."/>
            <person name="Kawashima T."/>
            <person name="Kuo A."/>
            <person name="Mitros T."/>
            <person name="Salamov A."/>
            <person name="Carpenter M.L."/>
            <person name="Signorovitch A.Y."/>
            <person name="Moreno M.A."/>
            <person name="Kamm K."/>
            <person name="Grimwood J."/>
            <person name="Schmutz J."/>
            <person name="Shapiro H."/>
            <person name="Grigoriev I.V."/>
            <person name="Buss L.W."/>
            <person name="Schierwater B."/>
            <person name="Dellaporta S.L."/>
            <person name="Rokhsar D.S."/>
        </authorList>
    </citation>
    <scope>NUCLEOTIDE SEQUENCE [LARGE SCALE GENOMIC DNA]</scope>
    <source>
        <strain evidence="4 5">Grell-BS-1999</strain>
    </source>
</reference>
<dbReference type="CTD" id="6757054"/>
<dbReference type="GO" id="GO:0005096">
    <property type="term" value="F:GTPase activator activity"/>
    <property type="evidence" value="ECO:0007669"/>
    <property type="project" value="InterPro"/>
</dbReference>
<sequence>MNEVRICLPTKLTVNERISVFKVTLDEYLRDRSYTICIALHRDYCMQRKFEKHYSSARLFGISLELLTDDLQPMPVTVERCIKDVELRGLEVPGIYRKSPNMESITALCNALEQEIDCANKRTMTLNSLIESLPKANLCILDRMIVHLARIAICEKNFMTTSSLAIIFAPNLLRSKNSDKEDEFRDISKKTIILETLLSDCEVKLKTEYGC</sequence>
<dbReference type="Gene3D" id="1.10.555.10">
    <property type="entry name" value="Rho GTPase activation protein"/>
    <property type="match status" value="2"/>
</dbReference>
<dbReference type="InParanoid" id="B3S639"/>
<dbReference type="PhylomeDB" id="B3S639"/>
<gene>
    <name evidence="4" type="ORF">TRIADDRAFT_59665</name>
</gene>
<dbReference type="Pfam" id="PF00620">
    <property type="entry name" value="RhoGAP"/>
    <property type="match status" value="2"/>
</dbReference>
<dbReference type="Proteomes" id="UP000009022">
    <property type="component" value="Unassembled WGS sequence"/>
</dbReference>
<dbReference type="PROSITE" id="PS50238">
    <property type="entry name" value="RHOGAP"/>
    <property type="match status" value="1"/>
</dbReference>
<organism evidence="4 5">
    <name type="scientific">Trichoplax adhaerens</name>
    <name type="common">Trichoplax reptans</name>
    <dbReference type="NCBI Taxonomy" id="10228"/>
    <lineage>
        <taxon>Eukaryota</taxon>
        <taxon>Metazoa</taxon>
        <taxon>Placozoa</taxon>
        <taxon>Uniplacotomia</taxon>
        <taxon>Trichoplacea</taxon>
        <taxon>Trichoplacidae</taxon>
        <taxon>Trichoplax</taxon>
    </lineage>
</organism>
<proteinExistence type="predicted"/>
<dbReference type="SMART" id="SM00324">
    <property type="entry name" value="RhoGAP"/>
    <property type="match status" value="1"/>
</dbReference>
<evidence type="ECO:0000256" key="2">
    <source>
        <dbReference type="ARBA" id="ARBA00022490"/>
    </source>
</evidence>
<dbReference type="InterPro" id="IPR046987">
    <property type="entry name" value="Myo9"/>
</dbReference>
<dbReference type="PANTHER" id="PTHR46184">
    <property type="entry name" value="UNCONVENTIONAL MYOSIN-IXB-LIKE PROTEIN"/>
    <property type="match status" value="1"/>
</dbReference>
<dbReference type="eggNOG" id="KOG1453">
    <property type="taxonomic scope" value="Eukaryota"/>
</dbReference>
<dbReference type="GO" id="GO:0000146">
    <property type="term" value="F:microfilament motor activity"/>
    <property type="evidence" value="ECO:0007669"/>
    <property type="project" value="InterPro"/>
</dbReference>
<dbReference type="HOGENOM" id="CLU_1306301_0_0_1"/>
<evidence type="ECO:0000256" key="1">
    <source>
        <dbReference type="ARBA" id="ARBA00004496"/>
    </source>
</evidence>
<feature type="domain" description="Rho-GAP" evidence="3">
    <location>
        <begin position="1"/>
        <end position="205"/>
    </location>
</feature>